<gene>
    <name evidence="4" type="ORF">JOM49_002981</name>
</gene>
<evidence type="ECO:0000313" key="4">
    <source>
        <dbReference type="EMBL" id="MBP2181455.1"/>
    </source>
</evidence>
<dbReference type="SUPFAM" id="SSF52266">
    <property type="entry name" value="SGNH hydrolase"/>
    <property type="match status" value="1"/>
</dbReference>
<dbReference type="Proteomes" id="UP000741013">
    <property type="component" value="Unassembled WGS sequence"/>
</dbReference>
<evidence type="ECO:0000256" key="1">
    <source>
        <dbReference type="SAM" id="MobiDB-lite"/>
    </source>
</evidence>
<dbReference type="InterPro" id="IPR037460">
    <property type="entry name" value="SEST-like"/>
</dbReference>
<evidence type="ECO:0000256" key="2">
    <source>
        <dbReference type="SAM" id="SignalP"/>
    </source>
</evidence>
<evidence type="ECO:0000259" key="3">
    <source>
        <dbReference type="Pfam" id="PF13472"/>
    </source>
</evidence>
<name>A0ABS4PPW9_9PSEU</name>
<organism evidence="4 5">
    <name type="scientific">Amycolatopsis magusensis</name>
    <dbReference type="NCBI Taxonomy" id="882444"/>
    <lineage>
        <taxon>Bacteria</taxon>
        <taxon>Bacillati</taxon>
        <taxon>Actinomycetota</taxon>
        <taxon>Actinomycetes</taxon>
        <taxon>Pseudonocardiales</taxon>
        <taxon>Pseudonocardiaceae</taxon>
        <taxon>Amycolatopsis</taxon>
    </lineage>
</organism>
<dbReference type="PANTHER" id="PTHR37981:SF1">
    <property type="entry name" value="SGNH HYDROLASE-TYPE ESTERASE DOMAIN-CONTAINING PROTEIN"/>
    <property type="match status" value="1"/>
</dbReference>
<keyword evidence="5" id="KW-1185">Reference proteome</keyword>
<protein>
    <submittedName>
        <fullName evidence="4">Lysophospholipase L1-like esterase</fullName>
    </submittedName>
</protein>
<proteinExistence type="predicted"/>
<dbReference type="PANTHER" id="PTHR37981">
    <property type="entry name" value="LIPASE 2"/>
    <property type="match status" value="1"/>
</dbReference>
<evidence type="ECO:0000313" key="5">
    <source>
        <dbReference type="Proteomes" id="UP000741013"/>
    </source>
</evidence>
<feature type="signal peptide" evidence="2">
    <location>
        <begin position="1"/>
        <end position="24"/>
    </location>
</feature>
<feature type="region of interest" description="Disordered" evidence="1">
    <location>
        <begin position="83"/>
        <end position="103"/>
    </location>
</feature>
<feature type="chain" id="PRO_5047487350" evidence="2">
    <location>
        <begin position="25"/>
        <end position="288"/>
    </location>
</feature>
<dbReference type="CDD" id="cd01823">
    <property type="entry name" value="SEST_like"/>
    <property type="match status" value="1"/>
</dbReference>
<dbReference type="RefSeq" id="WP_209664872.1">
    <property type="nucleotide sequence ID" value="NZ_JAGGMS010000001.1"/>
</dbReference>
<keyword evidence="2" id="KW-0732">Signal</keyword>
<accession>A0ABS4PPW9</accession>
<dbReference type="Gene3D" id="3.40.50.1110">
    <property type="entry name" value="SGNH hydrolase"/>
    <property type="match status" value="1"/>
</dbReference>
<dbReference type="EMBL" id="JAGGMS010000001">
    <property type="protein sequence ID" value="MBP2181455.1"/>
    <property type="molecule type" value="Genomic_DNA"/>
</dbReference>
<dbReference type="InterPro" id="IPR013830">
    <property type="entry name" value="SGNH_hydro"/>
</dbReference>
<comment type="caution">
    <text evidence="4">The sequence shown here is derived from an EMBL/GenBank/DDBJ whole genome shotgun (WGS) entry which is preliminary data.</text>
</comment>
<sequence length="288" mass="30103">MRKSLYAGLAVLLAAVVPAVPANAVHAYQNYVALGDSFTAGPQIPEQRLDPAGCHRSSANYPSLLADLLVARSAVDASCSGADTTHLTQPQEVGDDMNPPQLSALRPETDLVTVGLGGNDYNLFQRIVETCPVLRAQNPTGAPCRQYFTVNGSDTLRAIVTQTEGNLTDSLRRVRERSPKARVLAVGYPRIVPANGFCGAILPFADGDYAWIADLEAALAGAIANAAAASGSSYVDVHGPSLGHDACAQGGSAWVNGAVDRDDAARFHPVRAGMQGVSGLIYAHLQSP</sequence>
<feature type="domain" description="SGNH hydrolase-type esterase" evidence="3">
    <location>
        <begin position="33"/>
        <end position="275"/>
    </location>
</feature>
<dbReference type="Pfam" id="PF13472">
    <property type="entry name" value="Lipase_GDSL_2"/>
    <property type="match status" value="1"/>
</dbReference>
<dbReference type="InterPro" id="IPR036514">
    <property type="entry name" value="SGNH_hydro_sf"/>
</dbReference>
<reference evidence="4 5" key="1">
    <citation type="submission" date="2021-03" db="EMBL/GenBank/DDBJ databases">
        <title>Sequencing the genomes of 1000 actinobacteria strains.</title>
        <authorList>
            <person name="Klenk H.-P."/>
        </authorList>
    </citation>
    <scope>NUCLEOTIDE SEQUENCE [LARGE SCALE GENOMIC DNA]</scope>
    <source>
        <strain evidence="4 5">DSM 45510</strain>
    </source>
</reference>